<feature type="region of interest" description="Disordered" evidence="7">
    <location>
        <begin position="531"/>
        <end position="612"/>
    </location>
</feature>
<dbReference type="InterPro" id="IPR011545">
    <property type="entry name" value="DEAD/DEAH_box_helicase_dom"/>
</dbReference>
<evidence type="ECO:0000259" key="9">
    <source>
        <dbReference type="PROSITE" id="PS51194"/>
    </source>
</evidence>
<keyword evidence="11" id="KW-1185">Reference proteome</keyword>
<protein>
    <submittedName>
        <fullName evidence="10">DEAD-box ATP-dependent RNA helicase CshA</fullName>
        <ecNumber evidence="10">3.6.4.13</ecNumber>
    </submittedName>
</protein>
<dbReference type="InterPro" id="IPR050079">
    <property type="entry name" value="DEAD_box_RNA_helicase"/>
</dbReference>
<dbReference type="Pfam" id="PF03880">
    <property type="entry name" value="DbpA"/>
    <property type="match status" value="1"/>
</dbReference>
<name>A0ABY5MHA1_9HYPH</name>
<dbReference type="CDD" id="cd00268">
    <property type="entry name" value="DEADc"/>
    <property type="match status" value="1"/>
</dbReference>
<dbReference type="GO" id="GO:0016787">
    <property type="term" value="F:hydrolase activity"/>
    <property type="evidence" value="ECO:0007669"/>
    <property type="project" value="UniProtKB-KW"/>
</dbReference>
<evidence type="ECO:0000256" key="3">
    <source>
        <dbReference type="ARBA" id="ARBA00022806"/>
    </source>
</evidence>
<gene>
    <name evidence="10" type="primary">cshA</name>
    <name evidence="10" type="ORF">NTH_01834</name>
</gene>
<dbReference type="PROSITE" id="PS51192">
    <property type="entry name" value="HELICASE_ATP_BIND_1"/>
    <property type="match status" value="1"/>
</dbReference>
<dbReference type="Pfam" id="PF00271">
    <property type="entry name" value="Helicase_C"/>
    <property type="match status" value="1"/>
</dbReference>
<dbReference type="EMBL" id="CP030941">
    <property type="protein sequence ID" value="UUP17370.1"/>
    <property type="molecule type" value="Genomic_DNA"/>
</dbReference>
<dbReference type="Gene3D" id="3.30.70.330">
    <property type="match status" value="1"/>
</dbReference>
<dbReference type="PANTHER" id="PTHR47959">
    <property type="entry name" value="ATP-DEPENDENT RNA HELICASE RHLE-RELATED"/>
    <property type="match status" value="1"/>
</dbReference>
<dbReference type="InterPro" id="IPR001650">
    <property type="entry name" value="Helicase_C-like"/>
</dbReference>
<dbReference type="RefSeq" id="WP_338529708.1">
    <property type="nucleotide sequence ID" value="NZ_CP030941.1"/>
</dbReference>
<evidence type="ECO:0000256" key="4">
    <source>
        <dbReference type="ARBA" id="ARBA00022840"/>
    </source>
</evidence>
<dbReference type="GO" id="GO:0003724">
    <property type="term" value="F:RNA helicase activity"/>
    <property type="evidence" value="ECO:0007669"/>
    <property type="project" value="UniProtKB-EC"/>
</dbReference>
<dbReference type="InterPro" id="IPR027417">
    <property type="entry name" value="P-loop_NTPase"/>
</dbReference>
<dbReference type="CDD" id="cd12252">
    <property type="entry name" value="RRM_DbpA"/>
    <property type="match status" value="1"/>
</dbReference>
<evidence type="ECO:0000256" key="5">
    <source>
        <dbReference type="ARBA" id="ARBA00038437"/>
    </source>
</evidence>
<dbReference type="SMART" id="SM00487">
    <property type="entry name" value="DEXDc"/>
    <property type="match status" value="1"/>
</dbReference>
<dbReference type="InterPro" id="IPR012677">
    <property type="entry name" value="Nucleotide-bd_a/b_plait_sf"/>
</dbReference>
<evidence type="ECO:0000256" key="6">
    <source>
        <dbReference type="RuleBase" id="RU000492"/>
    </source>
</evidence>
<evidence type="ECO:0000313" key="10">
    <source>
        <dbReference type="EMBL" id="UUP17370.1"/>
    </source>
</evidence>
<feature type="domain" description="Helicase C-terminal" evidence="9">
    <location>
        <begin position="237"/>
        <end position="379"/>
    </location>
</feature>
<feature type="domain" description="Helicase ATP-binding" evidence="8">
    <location>
        <begin position="31"/>
        <end position="207"/>
    </location>
</feature>
<feature type="compositionally biased region" description="Basic residues" evidence="7">
    <location>
        <begin position="567"/>
        <end position="578"/>
    </location>
</feature>
<proteinExistence type="inferred from homology"/>
<dbReference type="SMART" id="SM00490">
    <property type="entry name" value="HELICc"/>
    <property type="match status" value="1"/>
</dbReference>
<evidence type="ECO:0000256" key="2">
    <source>
        <dbReference type="ARBA" id="ARBA00022801"/>
    </source>
</evidence>
<sequence length="612" mass="66365">MIEFEGIAPALGRALANRGYETLTPVQQAVLAPEMDGADALVSAQTGSGKTVAFGLAIAPTLLDGAERFGEAGAPVALAIAPTRELALQVMRELEWLYAETGAKVTSCVGGMDMRSERRQLDRGAHIVVGTPGRLCDHIRRGGLDMSSLRAVVLDEADEMLDLGFREDLEFILDAAPQDRRTLMFSATVPRAIANLAKNYQREAVRISTAAEQKQHVDIEYRALTVAASDRENAIINVLRYYEAKNAIVFCSTRAAVNHLTARFNNRGFSVVALSGELSQNERTHALQAMRDGRARVCIATDVAARGIDLPNLELVIHADLPTNPDTLLHRSGRTGRAGRKGVSALIVPQNARRKAERLLQGAKIQAAWASPPSADDVLRRDNERLLADPALAEPVSEDEAAFVDELLQNRDPRQVAAAFVRLYRGGKSAPEDLMPVAHRDERQREDTRPSSRNEFAESAWFSLSVGRKQNAEPRWLIPLLCRAGGISKREIGQIKMQTEETFVELDAASVKRFLAAVGPDMTLENSIRLKQLDGPPGFSRSGHGKPYSGGKPARGEAPGGWEKPGKKPFKKQHRKGGKPGAAGPEGEAGFFKKKADAGGAAKPKKAKKKAP</sequence>
<comment type="similarity">
    <text evidence="5 6">Belongs to the DEAD box helicase family.</text>
</comment>
<keyword evidence="2 6" id="KW-0378">Hydrolase</keyword>
<evidence type="ECO:0000313" key="11">
    <source>
        <dbReference type="Proteomes" id="UP001342418"/>
    </source>
</evidence>
<dbReference type="CDD" id="cd18787">
    <property type="entry name" value="SF2_C_DEAD"/>
    <property type="match status" value="1"/>
</dbReference>
<evidence type="ECO:0000256" key="1">
    <source>
        <dbReference type="ARBA" id="ARBA00022741"/>
    </source>
</evidence>
<keyword evidence="1 6" id="KW-0547">Nucleotide-binding</keyword>
<reference evidence="10 11" key="1">
    <citation type="submission" date="2018-07" db="EMBL/GenBank/DDBJ databases">
        <title>Genome sequence of Nitratireductor thuwali#1536.</title>
        <authorList>
            <person name="Michoud G."/>
            <person name="Merlino G."/>
            <person name="Sefrji F.O."/>
            <person name="Daffonchio D."/>
        </authorList>
    </citation>
    <scope>NUCLEOTIDE SEQUENCE [LARGE SCALE GENOMIC DNA]</scope>
    <source>
        <strain evidence="11">Nit1536</strain>
    </source>
</reference>
<dbReference type="InterPro" id="IPR000629">
    <property type="entry name" value="RNA-helicase_DEAD-box_CS"/>
</dbReference>
<dbReference type="Gene3D" id="3.40.50.300">
    <property type="entry name" value="P-loop containing nucleotide triphosphate hydrolases"/>
    <property type="match status" value="2"/>
</dbReference>
<dbReference type="PROSITE" id="PS51194">
    <property type="entry name" value="HELICASE_CTER"/>
    <property type="match status" value="1"/>
</dbReference>
<accession>A0ABY5MHA1</accession>
<feature type="compositionally biased region" description="Basic residues" evidence="7">
    <location>
        <begin position="603"/>
        <end position="612"/>
    </location>
</feature>
<dbReference type="PANTHER" id="PTHR47959:SF1">
    <property type="entry name" value="ATP-DEPENDENT RNA HELICASE DBPA"/>
    <property type="match status" value="1"/>
</dbReference>
<dbReference type="Pfam" id="PF00270">
    <property type="entry name" value="DEAD"/>
    <property type="match status" value="1"/>
</dbReference>
<dbReference type="PROSITE" id="PS00039">
    <property type="entry name" value="DEAD_ATP_HELICASE"/>
    <property type="match status" value="1"/>
</dbReference>
<dbReference type="EC" id="3.6.4.13" evidence="10"/>
<evidence type="ECO:0000259" key="8">
    <source>
        <dbReference type="PROSITE" id="PS51192"/>
    </source>
</evidence>
<organism evidence="10 11">
    <name type="scientific">Nitratireductor thuwali</name>
    <dbReference type="NCBI Taxonomy" id="2267699"/>
    <lineage>
        <taxon>Bacteria</taxon>
        <taxon>Pseudomonadati</taxon>
        <taxon>Pseudomonadota</taxon>
        <taxon>Alphaproteobacteria</taxon>
        <taxon>Hyphomicrobiales</taxon>
        <taxon>Phyllobacteriaceae</taxon>
        <taxon>Nitratireductor</taxon>
    </lineage>
</organism>
<evidence type="ECO:0000256" key="7">
    <source>
        <dbReference type="SAM" id="MobiDB-lite"/>
    </source>
</evidence>
<keyword evidence="3 6" id="KW-0347">Helicase</keyword>
<dbReference type="Proteomes" id="UP001342418">
    <property type="component" value="Chromosome"/>
</dbReference>
<dbReference type="InterPro" id="IPR005580">
    <property type="entry name" value="DbpA/CsdA_RNA-bd_dom"/>
</dbReference>
<dbReference type="InterPro" id="IPR044742">
    <property type="entry name" value="DEAD/DEAH_RhlB"/>
</dbReference>
<dbReference type="SUPFAM" id="SSF52540">
    <property type="entry name" value="P-loop containing nucleoside triphosphate hydrolases"/>
    <property type="match status" value="1"/>
</dbReference>
<keyword evidence="4 6" id="KW-0067">ATP-binding</keyword>
<dbReference type="InterPro" id="IPR014001">
    <property type="entry name" value="Helicase_ATP-bd"/>
</dbReference>